<organism evidence="1">
    <name type="scientific">Oryza brachyantha</name>
    <name type="common">malo sina</name>
    <dbReference type="NCBI Taxonomy" id="4533"/>
    <lineage>
        <taxon>Eukaryota</taxon>
        <taxon>Viridiplantae</taxon>
        <taxon>Streptophyta</taxon>
        <taxon>Embryophyta</taxon>
        <taxon>Tracheophyta</taxon>
        <taxon>Spermatophyta</taxon>
        <taxon>Magnoliopsida</taxon>
        <taxon>Liliopsida</taxon>
        <taxon>Poales</taxon>
        <taxon>Poaceae</taxon>
        <taxon>BOP clade</taxon>
        <taxon>Oryzoideae</taxon>
        <taxon>Oryzeae</taxon>
        <taxon>Oryzinae</taxon>
        <taxon>Oryza</taxon>
    </lineage>
</organism>
<sequence>MKQHALIISQREMKKDYRSTGETFHKRIYFYGFYFLLYPERHGLLETRTCSHVLYQKGSEDIHKKRRKQETETDQAHIKWRTDGSAHCLRGSRKPKTIAFGHKLDAKQDAPVPLCISRAEFTTAMYS</sequence>
<accession>J3LNB9</accession>
<dbReference type="Gramene" id="OB03G25450.1">
    <property type="protein sequence ID" value="OB03G25450.1"/>
    <property type="gene ID" value="OB03G25450"/>
</dbReference>
<reference evidence="1" key="2">
    <citation type="submission" date="2013-04" db="UniProtKB">
        <authorList>
            <consortium name="EnsemblPlants"/>
        </authorList>
    </citation>
    <scope>IDENTIFICATION</scope>
</reference>
<name>J3LNB9_ORYBR</name>
<protein>
    <submittedName>
        <fullName evidence="1">Uncharacterized protein</fullName>
    </submittedName>
</protein>
<dbReference type="HOGENOM" id="CLU_1973931_0_0_1"/>
<evidence type="ECO:0000313" key="2">
    <source>
        <dbReference type="Proteomes" id="UP000006038"/>
    </source>
</evidence>
<dbReference type="AlphaFoldDB" id="J3LNB9"/>
<dbReference type="EnsemblPlants" id="OB03G25450.1">
    <property type="protein sequence ID" value="OB03G25450.1"/>
    <property type="gene ID" value="OB03G25450"/>
</dbReference>
<reference evidence="1" key="1">
    <citation type="journal article" date="2013" name="Nat. Commun.">
        <title>Whole-genome sequencing of Oryza brachyantha reveals mechanisms underlying Oryza genome evolution.</title>
        <authorList>
            <person name="Chen J."/>
            <person name="Huang Q."/>
            <person name="Gao D."/>
            <person name="Wang J."/>
            <person name="Lang Y."/>
            <person name="Liu T."/>
            <person name="Li B."/>
            <person name="Bai Z."/>
            <person name="Luis Goicoechea J."/>
            <person name="Liang C."/>
            <person name="Chen C."/>
            <person name="Zhang W."/>
            <person name="Sun S."/>
            <person name="Liao Y."/>
            <person name="Zhang X."/>
            <person name="Yang L."/>
            <person name="Song C."/>
            <person name="Wang M."/>
            <person name="Shi J."/>
            <person name="Liu G."/>
            <person name="Liu J."/>
            <person name="Zhou H."/>
            <person name="Zhou W."/>
            <person name="Yu Q."/>
            <person name="An N."/>
            <person name="Chen Y."/>
            <person name="Cai Q."/>
            <person name="Wang B."/>
            <person name="Liu B."/>
            <person name="Min J."/>
            <person name="Huang Y."/>
            <person name="Wu H."/>
            <person name="Li Z."/>
            <person name="Zhang Y."/>
            <person name="Yin Y."/>
            <person name="Song W."/>
            <person name="Jiang J."/>
            <person name="Jackson S.A."/>
            <person name="Wing R.A."/>
            <person name="Wang J."/>
            <person name="Chen M."/>
        </authorList>
    </citation>
    <scope>NUCLEOTIDE SEQUENCE [LARGE SCALE GENOMIC DNA]</scope>
    <source>
        <strain evidence="1">cv. IRGC 101232</strain>
    </source>
</reference>
<keyword evidence="2" id="KW-1185">Reference proteome</keyword>
<evidence type="ECO:0000313" key="1">
    <source>
        <dbReference type="EnsemblPlants" id="OB03G25450.1"/>
    </source>
</evidence>
<proteinExistence type="predicted"/>
<dbReference type="Proteomes" id="UP000006038">
    <property type="component" value="Chromosome 3"/>
</dbReference>